<protein>
    <submittedName>
        <fullName evidence="2">Uncharacterized protein</fullName>
    </submittedName>
</protein>
<evidence type="ECO:0000313" key="2">
    <source>
        <dbReference type="EMBL" id="EYB91814.1"/>
    </source>
</evidence>
<keyword evidence="1" id="KW-0732">Signal</keyword>
<dbReference type="EMBL" id="JARK01001537">
    <property type="protein sequence ID" value="EYB91814.1"/>
    <property type="molecule type" value="Genomic_DNA"/>
</dbReference>
<dbReference type="Proteomes" id="UP000024635">
    <property type="component" value="Unassembled WGS sequence"/>
</dbReference>
<sequence length="87" mass="9778">MVILPLFLLMMVSEDGGHVETSGVKLSSPRVDVGGASHQMREMINLLDELYFQPRQVFRATFYIGITATRGQFQPNPWPSDAKKLVL</sequence>
<reference evidence="3" key="1">
    <citation type="journal article" date="2015" name="Nat. Genet.">
        <title>The genome and transcriptome of the zoonotic hookworm Ancylostoma ceylanicum identify infection-specific gene families.</title>
        <authorList>
            <person name="Schwarz E.M."/>
            <person name="Hu Y."/>
            <person name="Antoshechkin I."/>
            <person name="Miller M.M."/>
            <person name="Sternberg P.W."/>
            <person name="Aroian R.V."/>
        </authorList>
    </citation>
    <scope>NUCLEOTIDE SEQUENCE</scope>
    <source>
        <strain evidence="3">HY135</strain>
    </source>
</reference>
<gene>
    <name evidence="2" type="primary">Acey_s0201.g1714</name>
    <name evidence="2" type="ORF">Y032_0201g1714</name>
</gene>
<comment type="caution">
    <text evidence="2">The sequence shown here is derived from an EMBL/GenBank/DDBJ whole genome shotgun (WGS) entry which is preliminary data.</text>
</comment>
<dbReference type="AlphaFoldDB" id="A0A016SNA3"/>
<evidence type="ECO:0000256" key="1">
    <source>
        <dbReference type="SAM" id="SignalP"/>
    </source>
</evidence>
<feature type="chain" id="PRO_5001486586" evidence="1">
    <location>
        <begin position="17"/>
        <end position="87"/>
    </location>
</feature>
<keyword evidence="3" id="KW-1185">Reference proteome</keyword>
<organism evidence="2 3">
    <name type="scientific">Ancylostoma ceylanicum</name>
    <dbReference type="NCBI Taxonomy" id="53326"/>
    <lineage>
        <taxon>Eukaryota</taxon>
        <taxon>Metazoa</taxon>
        <taxon>Ecdysozoa</taxon>
        <taxon>Nematoda</taxon>
        <taxon>Chromadorea</taxon>
        <taxon>Rhabditida</taxon>
        <taxon>Rhabditina</taxon>
        <taxon>Rhabditomorpha</taxon>
        <taxon>Strongyloidea</taxon>
        <taxon>Ancylostomatidae</taxon>
        <taxon>Ancylostomatinae</taxon>
        <taxon>Ancylostoma</taxon>
    </lineage>
</organism>
<proteinExistence type="predicted"/>
<accession>A0A016SNA3</accession>
<evidence type="ECO:0000313" key="3">
    <source>
        <dbReference type="Proteomes" id="UP000024635"/>
    </source>
</evidence>
<name>A0A016SNA3_9BILA</name>
<feature type="signal peptide" evidence="1">
    <location>
        <begin position="1"/>
        <end position="16"/>
    </location>
</feature>